<dbReference type="Proteomes" id="UP000199029">
    <property type="component" value="Unassembled WGS sequence"/>
</dbReference>
<dbReference type="RefSeq" id="WP_143080125.1">
    <property type="nucleotide sequence ID" value="NZ_FOXS01000002.1"/>
</dbReference>
<keyword evidence="2" id="KW-1185">Reference proteome</keyword>
<name>A0A1I5XIC6_HYMAR</name>
<dbReference type="AlphaFoldDB" id="A0A1I5XIC6"/>
<dbReference type="EMBL" id="FOXS01000002">
    <property type="protein sequence ID" value="SFQ31723.1"/>
    <property type="molecule type" value="Genomic_DNA"/>
</dbReference>
<evidence type="ECO:0000313" key="1">
    <source>
        <dbReference type="EMBL" id="SFQ31723.1"/>
    </source>
</evidence>
<dbReference type="STRING" id="1227077.SAMN04515668_1873"/>
<sequence length="217" mass="24074">MAYETPRFEGKLEEDLATFLGKKLVEARQAQNSLMETKAAIDAALEKANQYVLDCESKLKLFGLNAVPSSGSTSEKAHNLPAFALQYTPGGINHNSLLTNSAQVGKYDPNWSYLDKIRFVLRNPSKYGFDTFKGASSVVQAIFEEEPDFKPDVKTALIQVAPQVSRVVKTGGARKVASLHNKVDFHFISAEWFDEHGNIKPQHQDAVRELDLNSTKS</sequence>
<gene>
    <name evidence="1" type="ORF">SAMN04515668_1873</name>
</gene>
<organism evidence="1 2">
    <name type="scientific">Hymenobacter arizonensis</name>
    <name type="common">Siccationidurans arizonensis</name>
    <dbReference type="NCBI Taxonomy" id="1227077"/>
    <lineage>
        <taxon>Bacteria</taxon>
        <taxon>Pseudomonadati</taxon>
        <taxon>Bacteroidota</taxon>
        <taxon>Cytophagia</taxon>
        <taxon>Cytophagales</taxon>
        <taxon>Hymenobacteraceae</taxon>
        <taxon>Hymenobacter</taxon>
    </lineage>
</organism>
<evidence type="ECO:0000313" key="2">
    <source>
        <dbReference type="Proteomes" id="UP000199029"/>
    </source>
</evidence>
<proteinExistence type="predicted"/>
<reference evidence="2" key="1">
    <citation type="submission" date="2016-10" db="EMBL/GenBank/DDBJ databases">
        <authorList>
            <person name="Varghese N."/>
            <person name="Submissions S."/>
        </authorList>
    </citation>
    <scope>NUCLEOTIDE SEQUENCE [LARGE SCALE GENOMIC DNA]</scope>
    <source>
        <strain evidence="2">OR362-8,ATCC BAA-1266,JCM 13504</strain>
    </source>
</reference>
<protein>
    <submittedName>
        <fullName evidence="1">Uncharacterized protein</fullName>
    </submittedName>
</protein>
<accession>A0A1I5XIC6</accession>